<dbReference type="SUPFAM" id="SSF55347">
    <property type="entry name" value="Glyceraldehyde-3-phosphate dehydrogenase-like, C-terminal domain"/>
    <property type="match status" value="1"/>
</dbReference>
<organism evidence="5 6">
    <name type="scientific">Herbiconiux daphne</name>
    <dbReference type="NCBI Taxonomy" id="2970914"/>
    <lineage>
        <taxon>Bacteria</taxon>
        <taxon>Bacillati</taxon>
        <taxon>Actinomycetota</taxon>
        <taxon>Actinomycetes</taxon>
        <taxon>Micrococcales</taxon>
        <taxon>Microbacteriaceae</taxon>
        <taxon>Herbiconiux</taxon>
    </lineage>
</organism>
<dbReference type="RefSeq" id="WP_259539915.1">
    <property type="nucleotide sequence ID" value="NZ_JANLCJ010000005.1"/>
</dbReference>
<dbReference type="InterPro" id="IPR000683">
    <property type="entry name" value="Gfo/Idh/MocA-like_OxRdtase_N"/>
</dbReference>
<keyword evidence="1" id="KW-0560">Oxidoreductase</keyword>
<name>A0ABT2H4Z0_9MICO</name>
<dbReference type="InterPro" id="IPR050463">
    <property type="entry name" value="Gfo/Idh/MocA_oxidrdct_glycsds"/>
</dbReference>
<evidence type="ECO:0000259" key="3">
    <source>
        <dbReference type="Pfam" id="PF01408"/>
    </source>
</evidence>
<dbReference type="EMBL" id="JANLCJ010000005">
    <property type="protein sequence ID" value="MCS5735007.1"/>
    <property type="molecule type" value="Genomic_DNA"/>
</dbReference>
<proteinExistence type="predicted"/>
<protein>
    <submittedName>
        <fullName evidence="5">Gfo/Idh/MocA family oxidoreductase</fullName>
    </submittedName>
</protein>
<evidence type="ECO:0000259" key="4">
    <source>
        <dbReference type="Pfam" id="PF22725"/>
    </source>
</evidence>
<dbReference type="Proteomes" id="UP001165586">
    <property type="component" value="Unassembled WGS sequence"/>
</dbReference>
<sequence length="386" mass="40922">MTTNVSRFGATKLGSAFVGGGFMAEVHSRAARSAGGRLVGVSSSSLASADRAASRIGAEKAYDSFDELLSDPAVDVVHICTPNTTHASLAAAALRAGKHVICEKPLATSVADALALVELAALSDAVATVPFAYRFHPMVREARARVRSGASGRVLSVQGSYLQDWLLSSDDDDWRVDERLGGPSRAFADIGSHLCDLIEFVLDDRIAKLAALTRTVFGDRAHHKEITTEDIVSVVFETRAGVVGTLMISQLAPGRKNRLAIEIGATVESLVFDQENPEYLWIGKRVGSQLALRDEAALDPSAARYSVVPAGHAQGYQDAFNSFVSDTYCAVRGEEVDGLPVFADGLRAAVLTKAILDSNALGEWVSLPEHVTDLAGSSRSEEGIPA</sequence>
<dbReference type="Gene3D" id="3.30.360.10">
    <property type="entry name" value="Dihydrodipicolinate Reductase, domain 2"/>
    <property type="match status" value="1"/>
</dbReference>
<dbReference type="InterPro" id="IPR036291">
    <property type="entry name" value="NAD(P)-bd_dom_sf"/>
</dbReference>
<dbReference type="Gene3D" id="3.40.50.720">
    <property type="entry name" value="NAD(P)-binding Rossmann-like Domain"/>
    <property type="match status" value="1"/>
</dbReference>
<evidence type="ECO:0000256" key="1">
    <source>
        <dbReference type="ARBA" id="ARBA00023002"/>
    </source>
</evidence>
<dbReference type="Pfam" id="PF01408">
    <property type="entry name" value="GFO_IDH_MocA"/>
    <property type="match status" value="1"/>
</dbReference>
<dbReference type="SUPFAM" id="SSF51735">
    <property type="entry name" value="NAD(P)-binding Rossmann-fold domains"/>
    <property type="match status" value="1"/>
</dbReference>
<reference evidence="5" key="1">
    <citation type="submission" date="2022-08" db="EMBL/GenBank/DDBJ databases">
        <authorList>
            <person name="Deng Y."/>
            <person name="Han X.-F."/>
            <person name="Zhang Y.-Q."/>
        </authorList>
    </citation>
    <scope>NUCLEOTIDE SEQUENCE</scope>
    <source>
        <strain evidence="5">CPCC 203386</strain>
    </source>
</reference>
<evidence type="ECO:0000256" key="2">
    <source>
        <dbReference type="ARBA" id="ARBA00023027"/>
    </source>
</evidence>
<dbReference type="InterPro" id="IPR055170">
    <property type="entry name" value="GFO_IDH_MocA-like_dom"/>
</dbReference>
<comment type="caution">
    <text evidence="5">The sequence shown here is derived from an EMBL/GenBank/DDBJ whole genome shotgun (WGS) entry which is preliminary data.</text>
</comment>
<dbReference type="PANTHER" id="PTHR43818:SF11">
    <property type="entry name" value="BCDNA.GH03377"/>
    <property type="match status" value="1"/>
</dbReference>
<gene>
    <name evidence="5" type="ORF">N1032_14775</name>
</gene>
<evidence type="ECO:0000313" key="6">
    <source>
        <dbReference type="Proteomes" id="UP001165586"/>
    </source>
</evidence>
<feature type="domain" description="GFO/IDH/MocA-like oxidoreductase" evidence="4">
    <location>
        <begin position="139"/>
        <end position="262"/>
    </location>
</feature>
<keyword evidence="6" id="KW-1185">Reference proteome</keyword>
<evidence type="ECO:0000313" key="5">
    <source>
        <dbReference type="EMBL" id="MCS5735007.1"/>
    </source>
</evidence>
<dbReference type="Pfam" id="PF22725">
    <property type="entry name" value="GFO_IDH_MocA_C3"/>
    <property type="match status" value="1"/>
</dbReference>
<keyword evidence="2" id="KW-0520">NAD</keyword>
<dbReference type="PANTHER" id="PTHR43818">
    <property type="entry name" value="BCDNA.GH03377"/>
    <property type="match status" value="1"/>
</dbReference>
<feature type="domain" description="Gfo/Idh/MocA-like oxidoreductase N-terminal" evidence="3">
    <location>
        <begin position="16"/>
        <end position="129"/>
    </location>
</feature>
<accession>A0ABT2H4Z0</accession>